<gene>
    <name evidence="3" type="ORF">BBOV_III006670</name>
</gene>
<sequence>MHHTYDRHPDHLTGGVNNHFSRMRDAPINNRSGYRQQGGPVIRRHHLEHDRNRHYDDAVHPIDRDVRYGNPRYHAVDKHYSNINPNLLNGETGHVKLVHRGIPHTYERRDDVYGEPSARVDTPINPDLEELSFLKRKASNLRRHLSEVQRKAEAMKLDAVTKDKDFDRKLEFKRKVYNKPKESHEIVNDEYRYGNVLEPWMEAAAHLCSGFGSMALAVCQLVSMTGKKALSSCSKIEQSYACDDSPVDNHEVLKGQLKYRPNGKMFSPNHTLRYMGPREHPLNYKHFDGFHPFQNKGKKPGTRQLHHEEDRRHYSPTRNRMWTAQYSSITKKERREHRARNMALRRMLTGSSESDIDSVVSRESYDYYMNQRVNGNPSNTDSDTNSISFVDQDNNDSFSQGHRGNMDVHSWGVSYPATNIPDYGEHLRTSGYKQNIVQPPLRINLGEYDTPGSSLPPVSKSPCLGPKVISRPMCSGSVLQRSEPMSTMPSYQLGPLATRSAGCLPEPIMPPRVKGTTPGDSKYENPPSQGTVHGQLSNIPTNTNISMAQGQHTTNSSGLNISTVHNTSDNHSAAVPQTSHATPIHESKVVSVNESSIITHEPILGSGSMIQKGNGQNDSAVKDSTGFDRHIVTKETIKLDDILNSDQAIHQARNVIEREDRNGTNTFNDHKGSDIDNPVATYDLKDNQNHASYAGKSSKARKPFFTTRWRVKS</sequence>
<feature type="region of interest" description="Disordered" evidence="2">
    <location>
        <begin position="1"/>
        <end position="37"/>
    </location>
</feature>
<keyword evidence="1" id="KW-0175">Coiled coil</keyword>
<feature type="compositionally biased region" description="Basic and acidic residues" evidence="2">
    <location>
        <begin position="1"/>
        <end position="11"/>
    </location>
</feature>
<evidence type="ECO:0000256" key="2">
    <source>
        <dbReference type="SAM" id="MobiDB-lite"/>
    </source>
</evidence>
<dbReference type="VEuPathDB" id="PiroplasmaDB:BBOV_III006670"/>
<protein>
    <submittedName>
        <fullName evidence="3">Uncharacterized protein</fullName>
    </submittedName>
</protein>
<proteinExistence type="predicted"/>
<evidence type="ECO:0000256" key="1">
    <source>
        <dbReference type="SAM" id="Coils"/>
    </source>
</evidence>
<name>A7ANU4_BABBO</name>
<comment type="caution">
    <text evidence="3">The sequence shown here is derived from an EMBL/GenBank/DDBJ whole genome shotgun (WGS) entry which is preliminary data.</text>
</comment>
<dbReference type="Proteomes" id="UP000002173">
    <property type="component" value="Chromosome 3"/>
</dbReference>
<evidence type="ECO:0000313" key="4">
    <source>
        <dbReference type="Proteomes" id="UP000002173"/>
    </source>
</evidence>
<dbReference type="EMBL" id="AAXT01000001">
    <property type="protein sequence ID" value="EDO08228.1"/>
    <property type="molecule type" value="Genomic_DNA"/>
</dbReference>
<organism evidence="3 4">
    <name type="scientific">Babesia bovis</name>
    <dbReference type="NCBI Taxonomy" id="5865"/>
    <lineage>
        <taxon>Eukaryota</taxon>
        <taxon>Sar</taxon>
        <taxon>Alveolata</taxon>
        <taxon>Apicomplexa</taxon>
        <taxon>Aconoidasida</taxon>
        <taxon>Piroplasmida</taxon>
        <taxon>Babesiidae</taxon>
        <taxon>Babesia</taxon>
    </lineage>
</organism>
<evidence type="ECO:0000313" key="3">
    <source>
        <dbReference type="EMBL" id="EDO08228.1"/>
    </source>
</evidence>
<dbReference type="OMA" id="HATPIHE"/>
<dbReference type="AlphaFoldDB" id="A7ANU4"/>
<keyword evidence="4" id="KW-1185">Reference proteome</keyword>
<dbReference type="InParanoid" id="A7ANU4"/>
<reference evidence="3 4" key="1">
    <citation type="journal article" date="2007" name="PLoS Pathog.">
        <title>Genome sequence of Babesia bovis and comparative analysis of apicomplexan hemoprotozoa.</title>
        <authorList>
            <person name="Brayton K.A."/>
            <person name="Lau A.O.T."/>
            <person name="Herndon D.R."/>
            <person name="Hannick L."/>
            <person name="Kappmeyer L.S."/>
            <person name="Berens S.J."/>
            <person name="Bidwell S.L."/>
            <person name="Brown W.C."/>
            <person name="Crabtree J."/>
            <person name="Fadrosh D."/>
            <person name="Feldblum T."/>
            <person name="Forberger H.A."/>
            <person name="Haas B.J."/>
            <person name="Howell J.M."/>
            <person name="Khouri H."/>
            <person name="Koo H."/>
            <person name="Mann D.J."/>
            <person name="Norimine J."/>
            <person name="Paulsen I.T."/>
            <person name="Radune D."/>
            <person name="Ren Q."/>
            <person name="Smith R.K. Jr."/>
            <person name="Suarez C.E."/>
            <person name="White O."/>
            <person name="Wortman J.R."/>
            <person name="Knowles D.P. Jr."/>
            <person name="McElwain T.F."/>
            <person name="Nene V.M."/>
        </authorList>
    </citation>
    <scope>NUCLEOTIDE SEQUENCE [LARGE SCALE GENOMIC DNA]</scope>
    <source>
        <strain evidence="3">T2Bo</strain>
    </source>
</reference>
<accession>A7ANU4</accession>
<feature type="coiled-coil region" evidence="1">
    <location>
        <begin position="131"/>
        <end position="158"/>
    </location>
</feature>